<protein>
    <submittedName>
        <fullName evidence="2">Uncharacterized protein</fullName>
    </submittedName>
</protein>
<keyword evidence="1" id="KW-0732">Signal</keyword>
<keyword evidence="3" id="KW-1185">Reference proteome</keyword>
<feature type="chain" id="PRO_5047286780" evidence="1">
    <location>
        <begin position="23"/>
        <end position="509"/>
    </location>
</feature>
<evidence type="ECO:0000313" key="3">
    <source>
        <dbReference type="Proteomes" id="UP000623419"/>
    </source>
</evidence>
<dbReference type="RefSeq" id="WP_188663178.1">
    <property type="nucleotide sequence ID" value="NZ_BMKC01000002.1"/>
</dbReference>
<organism evidence="2 3">
    <name type="scientific">Arenimonas soli</name>
    <dbReference type="NCBI Taxonomy" id="2269504"/>
    <lineage>
        <taxon>Bacteria</taxon>
        <taxon>Pseudomonadati</taxon>
        <taxon>Pseudomonadota</taxon>
        <taxon>Gammaproteobacteria</taxon>
        <taxon>Lysobacterales</taxon>
        <taxon>Lysobacteraceae</taxon>
        <taxon>Arenimonas</taxon>
    </lineage>
</organism>
<sequence length="509" mass="54634">MRYARHGIALVLLLPVAQSAIAVDAAENEASDGEASPPVVLYQKAVAQAAAGEPDAAMQSLAQAVAAGYQGDRALRNDPALAALREREDWAALRADFEARNPWLAVIDFKPRAGSPWTEYAAGWTALAEGNAPSPERGADPSTVGHFGQLQAQRASLVGDYDYAHANYFGGIPKADAARLGLTGLYPALPALARLVEGRNVVMFNETHGHSNQRAANFMFVRELRKLGFTHLALETLAYTRTTDHPCASSVITDDQLHSRGYATSKTGYYTDDPVFGELVRMALAEGYTLVAYEHGFPDPQSPAREQEQARNIACVFEGSPDARIVVIGGGAHISKAPDDRRPPGMMGMRLAAMLETEPLAISNAVSRLEGFSPGRANQGYVTPSQDGELAGQPYFADNRGGAITRRGYDRTAFIPLPEDRSADAGWLRLGGWRVPAPQVPLTCERAPCLLEARRVGEDPEAVPGDRCVIEAAGQSCQLFLAPGDYEATLLDADSQRSAPVRLLVERAG</sequence>
<evidence type="ECO:0000256" key="1">
    <source>
        <dbReference type="SAM" id="SignalP"/>
    </source>
</evidence>
<name>A0ABQ1HJM5_9GAMM</name>
<accession>A0ABQ1HJM5</accession>
<evidence type="ECO:0000313" key="2">
    <source>
        <dbReference type="EMBL" id="GGA79228.1"/>
    </source>
</evidence>
<proteinExistence type="predicted"/>
<gene>
    <name evidence="2" type="ORF">GCM10011521_16840</name>
</gene>
<dbReference type="EMBL" id="BMKC01000002">
    <property type="protein sequence ID" value="GGA79228.1"/>
    <property type="molecule type" value="Genomic_DNA"/>
</dbReference>
<comment type="caution">
    <text evidence="2">The sequence shown here is derived from an EMBL/GenBank/DDBJ whole genome shotgun (WGS) entry which is preliminary data.</text>
</comment>
<feature type="signal peptide" evidence="1">
    <location>
        <begin position="1"/>
        <end position="22"/>
    </location>
</feature>
<dbReference type="Proteomes" id="UP000623419">
    <property type="component" value="Unassembled WGS sequence"/>
</dbReference>
<reference evidence="3" key="1">
    <citation type="journal article" date="2019" name="Int. J. Syst. Evol. Microbiol.">
        <title>The Global Catalogue of Microorganisms (GCM) 10K type strain sequencing project: providing services to taxonomists for standard genome sequencing and annotation.</title>
        <authorList>
            <consortium name="The Broad Institute Genomics Platform"/>
            <consortium name="The Broad Institute Genome Sequencing Center for Infectious Disease"/>
            <person name="Wu L."/>
            <person name="Ma J."/>
        </authorList>
    </citation>
    <scope>NUCLEOTIDE SEQUENCE [LARGE SCALE GENOMIC DNA]</scope>
    <source>
        <strain evidence="3">CGMCC 1.15905</strain>
    </source>
</reference>